<dbReference type="InterPro" id="IPR038508">
    <property type="entry name" value="ArfGAP_dom_sf"/>
</dbReference>
<dbReference type="PANTHER" id="PTHR46021:SF2">
    <property type="entry name" value="ARF-GAP WITH DUAL PH DOMAIN-CONTAINING PROTEIN 1"/>
    <property type="match status" value="1"/>
</dbReference>
<keyword evidence="4" id="KW-1185">Reference proteome</keyword>
<dbReference type="InterPro" id="IPR001164">
    <property type="entry name" value="ArfGAP_dom"/>
</dbReference>
<evidence type="ECO:0000313" key="4">
    <source>
        <dbReference type="Proteomes" id="UP000694865"/>
    </source>
</evidence>
<dbReference type="InterPro" id="IPR011993">
    <property type="entry name" value="PH-like_dom_sf"/>
</dbReference>
<evidence type="ECO:0000313" key="5">
    <source>
        <dbReference type="RefSeq" id="XP_002733352.2"/>
    </source>
</evidence>
<dbReference type="Pfam" id="PF00169">
    <property type="entry name" value="PH"/>
    <property type="match status" value="2"/>
</dbReference>
<dbReference type="PROSITE" id="PS50115">
    <property type="entry name" value="ARFGAP"/>
    <property type="match status" value="1"/>
</dbReference>
<feature type="domain" description="PH" evidence="2">
    <location>
        <begin position="252"/>
        <end position="355"/>
    </location>
</feature>
<evidence type="ECO:0000256" key="1">
    <source>
        <dbReference type="PROSITE-ProRule" id="PRU00288"/>
    </source>
</evidence>
<dbReference type="Gene3D" id="1.10.220.150">
    <property type="entry name" value="Arf GTPase activating protein"/>
    <property type="match status" value="1"/>
</dbReference>
<dbReference type="SUPFAM" id="SSF57863">
    <property type="entry name" value="ArfGap/RecO-like zinc finger"/>
    <property type="match status" value="1"/>
</dbReference>
<feature type="domain" description="PH" evidence="2">
    <location>
        <begin position="129"/>
        <end position="230"/>
    </location>
</feature>
<dbReference type="Pfam" id="PF01412">
    <property type="entry name" value="ArfGap"/>
    <property type="match status" value="1"/>
</dbReference>
<dbReference type="SUPFAM" id="SSF50729">
    <property type="entry name" value="PH domain-like"/>
    <property type="match status" value="2"/>
</dbReference>
<evidence type="ECO:0000259" key="3">
    <source>
        <dbReference type="PROSITE" id="PS50115"/>
    </source>
</evidence>
<name>A0ABM0GMS2_SACKO</name>
<dbReference type="PANTHER" id="PTHR46021">
    <property type="entry name" value="ARF-GAP WITH DUAL PH DOMAIN-CONTAINING PROTEIN 1-LIKE PROTEIN"/>
    <property type="match status" value="1"/>
</dbReference>
<keyword evidence="1" id="KW-0862">Zinc</keyword>
<protein>
    <submittedName>
        <fullName evidence="5">Arf-GAP with dual PH domain-containing protein 1-like</fullName>
    </submittedName>
</protein>
<feature type="domain" description="Arf-GAP" evidence="3">
    <location>
        <begin position="6"/>
        <end position="127"/>
    </location>
</feature>
<dbReference type="InterPro" id="IPR001849">
    <property type="entry name" value="PH_domain"/>
</dbReference>
<dbReference type="InterPro" id="IPR052589">
    <property type="entry name" value="Arf-GAP_dual-PH_domain"/>
</dbReference>
<dbReference type="Proteomes" id="UP000694865">
    <property type="component" value="Unplaced"/>
</dbReference>
<proteinExistence type="predicted"/>
<gene>
    <name evidence="5" type="primary">LOC100371458</name>
</gene>
<dbReference type="InterPro" id="IPR037849">
    <property type="entry name" value="PH1_ADAP"/>
</dbReference>
<dbReference type="SMART" id="SM00233">
    <property type="entry name" value="PH"/>
    <property type="match status" value="2"/>
</dbReference>
<dbReference type="GeneID" id="100371458"/>
<organism evidence="4 5">
    <name type="scientific">Saccoglossus kowalevskii</name>
    <name type="common">Acorn worm</name>
    <dbReference type="NCBI Taxonomy" id="10224"/>
    <lineage>
        <taxon>Eukaryota</taxon>
        <taxon>Metazoa</taxon>
        <taxon>Hemichordata</taxon>
        <taxon>Enteropneusta</taxon>
        <taxon>Harrimaniidae</taxon>
        <taxon>Saccoglossus</taxon>
    </lineage>
</organism>
<reference evidence="5" key="1">
    <citation type="submission" date="2025-08" db="UniProtKB">
        <authorList>
            <consortium name="RefSeq"/>
        </authorList>
    </citation>
    <scope>IDENTIFICATION</scope>
    <source>
        <tissue evidence="5">Testes</tissue>
    </source>
</reference>
<dbReference type="Gene3D" id="2.30.29.30">
    <property type="entry name" value="Pleckstrin-homology domain (PH domain)/Phosphotyrosine-binding domain (PTB)"/>
    <property type="match status" value="2"/>
</dbReference>
<dbReference type="InterPro" id="IPR037851">
    <property type="entry name" value="PH2_ADAP"/>
</dbReference>
<dbReference type="SMART" id="SM00105">
    <property type="entry name" value="ArfGap"/>
    <property type="match status" value="1"/>
</dbReference>
<dbReference type="PROSITE" id="PS50003">
    <property type="entry name" value="PH_DOMAIN"/>
    <property type="match status" value="2"/>
</dbReference>
<sequence>MAERNKRALLDLLKRPENEVCADCGSTEPDWASYNLGVFLCLDCVGVHRMLGTHISKVKSLRLDNWNDDQVEFMAATGNESAKMKYEQYVPPSYRRPTHRDCQVLREQWIRAKYERNEFMDVERQSYLSGIKEGLLWKRGKDDSKFQQRLFMLNEKENVLKYYVKRDANQPKCSINLSEVNATFCPDKIGNPNGMQLSFIKDGSTRNIYVYSDDGQDIVDWYNAIRSANYNRLKTAYPGASDDDLNNKLTRDYKIEGQLYKTGPRGTGFKKRWFTLDDRRLMYFSDALNAHAKGEVFIGYKGDGYNIREGFPQGINQVTNSFPFTLVTPDRDYYFCAETKQDQEDWINMFRKTIDRVLYPQDQCVAAKFVHKRNKPLQGIVSIKNKLT</sequence>
<evidence type="ECO:0000259" key="2">
    <source>
        <dbReference type="PROSITE" id="PS50003"/>
    </source>
</evidence>
<dbReference type="RefSeq" id="XP_002733352.2">
    <property type="nucleotide sequence ID" value="XM_002733306.2"/>
</dbReference>
<dbReference type="InterPro" id="IPR037278">
    <property type="entry name" value="ARFGAP/RecO"/>
</dbReference>
<dbReference type="CDD" id="cd13252">
    <property type="entry name" value="PH1_ADAP"/>
    <property type="match status" value="1"/>
</dbReference>
<keyword evidence="1" id="KW-0863">Zinc-finger</keyword>
<dbReference type="CDD" id="cd01251">
    <property type="entry name" value="PH2_ADAP"/>
    <property type="match status" value="1"/>
</dbReference>
<dbReference type="PRINTS" id="PR00405">
    <property type="entry name" value="REVINTRACTNG"/>
</dbReference>
<accession>A0ABM0GMS2</accession>
<keyword evidence="1" id="KW-0479">Metal-binding</keyword>
<dbReference type="CDD" id="cd08832">
    <property type="entry name" value="ArfGap_ADAP"/>
    <property type="match status" value="1"/>
</dbReference>